<keyword evidence="3" id="KW-1185">Reference proteome</keyword>
<dbReference type="Gene3D" id="3.90.960.10">
    <property type="entry name" value="YbaK/aminoacyl-tRNA synthetase-associated domain"/>
    <property type="match status" value="1"/>
</dbReference>
<name>A0A0S7BLH6_9CHLR</name>
<dbReference type="GO" id="GO:0002161">
    <property type="term" value="F:aminoacyl-tRNA deacylase activity"/>
    <property type="evidence" value="ECO:0007669"/>
    <property type="project" value="InterPro"/>
</dbReference>
<gene>
    <name evidence="2" type="ORF">ATC1_131270</name>
</gene>
<dbReference type="Proteomes" id="UP000053370">
    <property type="component" value="Unassembled WGS sequence"/>
</dbReference>
<reference evidence="2" key="1">
    <citation type="journal article" date="2015" name="Genome Announc.">
        <title>Draft Genome Sequence of Anaerolineae Strain TC1, a Novel Isolate from a Methanogenic Wastewater Treatment System.</title>
        <authorList>
            <person name="Matsuura N."/>
            <person name="Tourlousse D.M."/>
            <person name="Sun L."/>
            <person name="Toyonaga M."/>
            <person name="Kuroda K."/>
            <person name="Ohashi A."/>
            <person name="Cruz R."/>
            <person name="Yamaguchi T."/>
            <person name="Sekiguchi Y."/>
        </authorList>
    </citation>
    <scope>NUCLEOTIDE SEQUENCE [LARGE SCALE GENOMIC DNA]</scope>
    <source>
        <strain evidence="2">TC1</strain>
    </source>
</reference>
<dbReference type="RefSeq" id="WP_172667780.1">
    <property type="nucleotide sequence ID" value="NZ_DF968181.1"/>
</dbReference>
<dbReference type="STRING" id="1678840.ATC1_131270"/>
<evidence type="ECO:0000259" key="1">
    <source>
        <dbReference type="Pfam" id="PF04073"/>
    </source>
</evidence>
<protein>
    <submittedName>
        <fullName evidence="2">Cys-tRNA(Pro) deacylase</fullName>
    </submittedName>
</protein>
<evidence type="ECO:0000313" key="3">
    <source>
        <dbReference type="Proteomes" id="UP000053370"/>
    </source>
</evidence>
<accession>A0A0S7BLH6</accession>
<dbReference type="AlphaFoldDB" id="A0A0S7BLH6"/>
<dbReference type="EMBL" id="DF968181">
    <property type="protein sequence ID" value="GAP41285.1"/>
    <property type="molecule type" value="Genomic_DNA"/>
</dbReference>
<sequence>MTIQNNVTRFLVSQKIEFMALESESIKRSAQETANLFHLDPNIVYKTIVVCRFNSGKNLLIVTPGPLEVDLKKVAALIHEKKVRIPTQNEAEAITKLQAGGISPIALLNHGFEIFIHQTIKNQSKIAISGGQRGLTILLSANDFLRITKAKIADVASPNQKDNSDL</sequence>
<organism evidence="2">
    <name type="scientific">Flexilinea flocculi</name>
    <dbReference type="NCBI Taxonomy" id="1678840"/>
    <lineage>
        <taxon>Bacteria</taxon>
        <taxon>Bacillati</taxon>
        <taxon>Chloroflexota</taxon>
        <taxon>Anaerolineae</taxon>
        <taxon>Anaerolineales</taxon>
        <taxon>Anaerolineaceae</taxon>
        <taxon>Flexilinea</taxon>
    </lineage>
</organism>
<dbReference type="InterPro" id="IPR036754">
    <property type="entry name" value="YbaK/aa-tRNA-synt-asso_dom_sf"/>
</dbReference>
<dbReference type="InterPro" id="IPR007214">
    <property type="entry name" value="YbaK/aa-tRNA-synth-assoc-dom"/>
</dbReference>
<dbReference type="PANTHER" id="PTHR30411">
    <property type="entry name" value="CYTOPLASMIC PROTEIN"/>
    <property type="match status" value="1"/>
</dbReference>
<evidence type="ECO:0000313" key="2">
    <source>
        <dbReference type="EMBL" id="GAP41285.1"/>
    </source>
</evidence>
<dbReference type="PANTHER" id="PTHR30411:SF0">
    <property type="entry name" value="CYS-TRNA(PRO)_CYS-TRNA(CYS) DEACYLASE YBAK"/>
    <property type="match status" value="1"/>
</dbReference>
<dbReference type="SUPFAM" id="SSF55826">
    <property type="entry name" value="YbaK/ProRS associated domain"/>
    <property type="match status" value="1"/>
</dbReference>
<proteinExistence type="predicted"/>
<dbReference type="Pfam" id="PF04073">
    <property type="entry name" value="tRNA_edit"/>
    <property type="match status" value="1"/>
</dbReference>
<feature type="domain" description="YbaK/aminoacyl-tRNA synthetase-associated" evidence="1">
    <location>
        <begin position="28"/>
        <end position="146"/>
    </location>
</feature>